<proteinExistence type="predicted"/>
<reference evidence="7 8" key="2">
    <citation type="journal article" date="2013" name="Genome Announc.">
        <title>Draft Genome Sequence of Methylobacterium mesophilicum Strain SR1.6/6, Isolated from Citrus sinensis.</title>
        <authorList>
            <person name="Marinho Almeida D."/>
            <person name="Dini-Andreote F."/>
            <person name="Camargo Neves A.A."/>
            <person name="Juca Ramos R.T."/>
            <person name="Andreote F.D."/>
            <person name="Carneiro A.R."/>
            <person name="Oliveira de Souza Lima A."/>
            <person name="Caracciolo Gomes de Sa P.H."/>
            <person name="Ribeiro Barbosa M.S."/>
            <person name="Araujo W.L."/>
            <person name="Silva A."/>
        </authorList>
    </citation>
    <scope>NUCLEOTIDE SEQUENCE [LARGE SCALE GENOMIC DNA]</scope>
    <source>
        <strain evidence="7 8">SR1.6/6</strain>
    </source>
</reference>
<dbReference type="Gene3D" id="1.20.1510.10">
    <property type="entry name" value="Cation efflux protein transmembrane domain"/>
    <property type="match status" value="1"/>
</dbReference>
<feature type="transmembrane region" description="Helical" evidence="5">
    <location>
        <begin position="79"/>
        <end position="99"/>
    </location>
</feature>
<feature type="transmembrane region" description="Helical" evidence="5">
    <location>
        <begin position="176"/>
        <end position="198"/>
    </location>
</feature>
<dbReference type="KEGG" id="mmes:MMSR116_03585"/>
<evidence type="ECO:0000256" key="1">
    <source>
        <dbReference type="ARBA" id="ARBA00004141"/>
    </source>
</evidence>
<feature type="transmembrane region" description="Helical" evidence="5">
    <location>
        <begin position="21"/>
        <end position="49"/>
    </location>
</feature>
<evidence type="ECO:0000313" key="8">
    <source>
        <dbReference type="Proteomes" id="UP000012488"/>
    </source>
</evidence>
<evidence type="ECO:0000313" key="7">
    <source>
        <dbReference type="EMBL" id="QGY01082.1"/>
    </source>
</evidence>
<keyword evidence="2 5" id="KW-0812">Transmembrane</keyword>
<dbReference type="Proteomes" id="UP000012488">
    <property type="component" value="Chromosome"/>
</dbReference>
<reference evidence="7 8" key="1">
    <citation type="journal article" date="2012" name="Genet. Mol. Biol.">
        <title>Analysis of 16S rRNA and mxaF genes revealing insights into Methylobacterium niche-specific plant association.</title>
        <authorList>
            <person name="Dourado M.N."/>
            <person name="Andreote F.D."/>
            <person name="Dini-Andreote F."/>
            <person name="Conti R."/>
            <person name="Araujo J.M."/>
            <person name="Araujo W.L."/>
        </authorList>
    </citation>
    <scope>NUCLEOTIDE SEQUENCE [LARGE SCALE GENOMIC DNA]</scope>
    <source>
        <strain evidence="7 8">SR1.6/6</strain>
    </source>
</reference>
<keyword evidence="4 5" id="KW-0472">Membrane</keyword>
<feature type="transmembrane region" description="Helical" evidence="5">
    <location>
        <begin position="55"/>
        <end position="72"/>
    </location>
</feature>
<protein>
    <submittedName>
        <fullName evidence="7">Cation transporter</fullName>
    </submittedName>
</protein>
<feature type="domain" description="Cation efflux protein transmembrane" evidence="6">
    <location>
        <begin position="25"/>
        <end position="198"/>
    </location>
</feature>
<evidence type="ECO:0000259" key="6">
    <source>
        <dbReference type="Pfam" id="PF01545"/>
    </source>
</evidence>
<dbReference type="OrthoDB" id="9799649at2"/>
<dbReference type="GO" id="GO:0008324">
    <property type="term" value="F:monoatomic cation transmembrane transporter activity"/>
    <property type="evidence" value="ECO:0007669"/>
    <property type="project" value="InterPro"/>
</dbReference>
<evidence type="ECO:0000256" key="5">
    <source>
        <dbReference type="SAM" id="Phobius"/>
    </source>
</evidence>
<evidence type="ECO:0000256" key="3">
    <source>
        <dbReference type="ARBA" id="ARBA00022989"/>
    </source>
</evidence>
<dbReference type="SUPFAM" id="SSF161111">
    <property type="entry name" value="Cation efflux protein transmembrane domain-like"/>
    <property type="match status" value="1"/>
</dbReference>
<keyword evidence="3 5" id="KW-1133">Transmembrane helix</keyword>
<dbReference type="InterPro" id="IPR058533">
    <property type="entry name" value="Cation_efflux_TM"/>
</dbReference>
<name>A0A6B9FFK5_9HYPH</name>
<dbReference type="Pfam" id="PF01545">
    <property type="entry name" value="Cation_efflux"/>
    <property type="match status" value="1"/>
</dbReference>
<sequence>MRRPVTPDDAARPAPPALRPVVARVAALNLGYFCIEIAVALAIGSVALIADSLDFLEDAAINLLIFAGLGWSARSRARLGTAMAGILLLPALAGAYAAYEKVSDFAAPAALPLTLAGIGALAVNLTCALMLARHRHGSGSLTRAAYLSARNDAFANIAIIAAGLVTALYPSPWPDLVVAAGIAILNADSAVDILRAAAAERRAAR</sequence>
<dbReference type="GO" id="GO:0016020">
    <property type="term" value="C:membrane"/>
    <property type="evidence" value="ECO:0007669"/>
    <property type="project" value="UniProtKB-SubCell"/>
</dbReference>
<evidence type="ECO:0000256" key="2">
    <source>
        <dbReference type="ARBA" id="ARBA00022692"/>
    </source>
</evidence>
<accession>A0A6B9FFK5</accession>
<feature type="transmembrane region" description="Helical" evidence="5">
    <location>
        <begin position="153"/>
        <end position="170"/>
    </location>
</feature>
<dbReference type="RefSeq" id="WP_051072171.1">
    <property type="nucleotide sequence ID" value="NZ_CP043538.1"/>
</dbReference>
<dbReference type="AlphaFoldDB" id="A0A6B9FFK5"/>
<gene>
    <name evidence="7" type="ORF">MMSR116_03585</name>
</gene>
<feature type="transmembrane region" description="Helical" evidence="5">
    <location>
        <begin position="105"/>
        <end position="132"/>
    </location>
</feature>
<comment type="subcellular location">
    <subcellularLocation>
        <location evidence="1">Membrane</location>
        <topology evidence="1">Multi-pass membrane protein</topology>
    </subcellularLocation>
</comment>
<organism evidence="7 8">
    <name type="scientific">Methylobacterium mesophilicum SR1.6/6</name>
    <dbReference type="NCBI Taxonomy" id="908290"/>
    <lineage>
        <taxon>Bacteria</taxon>
        <taxon>Pseudomonadati</taxon>
        <taxon>Pseudomonadota</taxon>
        <taxon>Alphaproteobacteria</taxon>
        <taxon>Hyphomicrobiales</taxon>
        <taxon>Methylobacteriaceae</taxon>
        <taxon>Methylobacterium</taxon>
    </lineage>
</organism>
<dbReference type="EMBL" id="CP043538">
    <property type="protein sequence ID" value="QGY01082.1"/>
    <property type="molecule type" value="Genomic_DNA"/>
</dbReference>
<evidence type="ECO:0000256" key="4">
    <source>
        <dbReference type="ARBA" id="ARBA00023136"/>
    </source>
</evidence>
<dbReference type="InterPro" id="IPR027469">
    <property type="entry name" value="Cation_efflux_TMD_sf"/>
</dbReference>